<organism evidence="2 3">
    <name type="scientific">Champsocephalus gunnari</name>
    <name type="common">Mackerel icefish</name>
    <dbReference type="NCBI Taxonomy" id="52237"/>
    <lineage>
        <taxon>Eukaryota</taxon>
        <taxon>Metazoa</taxon>
        <taxon>Chordata</taxon>
        <taxon>Craniata</taxon>
        <taxon>Vertebrata</taxon>
        <taxon>Euteleostomi</taxon>
        <taxon>Actinopterygii</taxon>
        <taxon>Neopterygii</taxon>
        <taxon>Teleostei</taxon>
        <taxon>Neoteleostei</taxon>
        <taxon>Acanthomorphata</taxon>
        <taxon>Eupercaria</taxon>
        <taxon>Perciformes</taxon>
        <taxon>Notothenioidei</taxon>
        <taxon>Channichthyidae</taxon>
        <taxon>Champsocephalus</taxon>
    </lineage>
</organism>
<feature type="region of interest" description="Disordered" evidence="1">
    <location>
        <begin position="58"/>
        <end position="77"/>
    </location>
</feature>
<protein>
    <submittedName>
        <fullName evidence="2">Uncharacterized protein</fullName>
    </submittedName>
</protein>
<gene>
    <name evidence="2" type="ORF">CgunFtcFv8_023645</name>
</gene>
<name>A0AAN8DDP3_CHAGU</name>
<dbReference type="Proteomes" id="UP001331515">
    <property type="component" value="Unassembled WGS sequence"/>
</dbReference>
<evidence type="ECO:0000313" key="3">
    <source>
        <dbReference type="Proteomes" id="UP001331515"/>
    </source>
</evidence>
<comment type="caution">
    <text evidence="2">The sequence shown here is derived from an EMBL/GenBank/DDBJ whole genome shotgun (WGS) entry which is preliminary data.</text>
</comment>
<feature type="compositionally biased region" description="Pro residues" evidence="1">
    <location>
        <begin position="68"/>
        <end position="77"/>
    </location>
</feature>
<accession>A0AAN8DDP3</accession>
<keyword evidence="3" id="KW-1185">Reference proteome</keyword>
<dbReference type="EMBL" id="JAURVH010001524">
    <property type="protein sequence ID" value="KAK5919780.1"/>
    <property type="molecule type" value="Genomic_DNA"/>
</dbReference>
<reference evidence="2 3" key="1">
    <citation type="journal article" date="2023" name="Mol. Biol. Evol.">
        <title>Genomics of Secondarily Temperate Adaptation in the Only Non-Antarctic Icefish.</title>
        <authorList>
            <person name="Rivera-Colon A.G."/>
            <person name="Rayamajhi N."/>
            <person name="Minhas B.F."/>
            <person name="Madrigal G."/>
            <person name="Bilyk K.T."/>
            <person name="Yoon V."/>
            <person name="Hune M."/>
            <person name="Gregory S."/>
            <person name="Cheng C.H.C."/>
            <person name="Catchen J.M."/>
        </authorList>
    </citation>
    <scope>NUCLEOTIDE SEQUENCE [LARGE SCALE GENOMIC DNA]</scope>
    <source>
        <tissue evidence="2">White muscle</tissue>
    </source>
</reference>
<proteinExistence type="predicted"/>
<dbReference type="AlphaFoldDB" id="A0AAN8DDP3"/>
<evidence type="ECO:0000256" key="1">
    <source>
        <dbReference type="SAM" id="MobiDB-lite"/>
    </source>
</evidence>
<evidence type="ECO:0000313" key="2">
    <source>
        <dbReference type="EMBL" id="KAK5919780.1"/>
    </source>
</evidence>
<sequence length="77" mass="8391">MPCTVRPAGRKMKSPLTLCHRFRSTSGHSNRTCSTIQALDRGAGTLMSHAMRMHTALDSSQALKAHHQPPPTGNEPK</sequence>